<comment type="function">
    <text evidence="7">Supplies octaprenyl diphosphate, the precursor for the side chain of the isoprenoid quinones ubiquinone and menaquinone.</text>
</comment>
<dbReference type="OrthoDB" id="9805316at2"/>
<evidence type="ECO:0000313" key="13">
    <source>
        <dbReference type="EMBL" id="GAN76543.1"/>
    </source>
</evidence>
<sequence length="364" mass="38655">MVAERHPQASLENRVADVAGLPAAARVADKPITGPSAAEEALAGLLSLVADDFAACNRAIVARMQSPVALIPQLAAHIVAAGGKRLRPLLTLATARMCGYGDGDRHVQLAACVEFIHTATLLHDDVVDESSLRRGLASANAIFGNKASVLVGDFLFARAFELMVRDGSLKVLAILSQASATISEGEVLQLVTQNDLSTSEDRYLEVIEGKTAALFAAACQVGAVVAGRPEEEERALSAYGRNLGIAFQLVDDALDYAADEATLGKTVGDDFREGKITLPVLAAYHAGDATERAFWRRTIEDSEQTEDDLDYALACIERRGAIPATIDRARRYAAAARAALAPFPDTAYRAALLAVADTTVRRAR</sequence>
<dbReference type="SFLD" id="SFLDS00005">
    <property type="entry name" value="Isoprenoid_Synthase_Type_I"/>
    <property type="match status" value="1"/>
</dbReference>
<evidence type="ECO:0000256" key="6">
    <source>
        <dbReference type="ARBA" id="ARBA00051506"/>
    </source>
</evidence>
<dbReference type="FunFam" id="1.10.600.10:FF:000002">
    <property type="entry name" value="Octaprenyl diphosphate synthase"/>
    <property type="match status" value="1"/>
</dbReference>
<dbReference type="EMBL" id="BANB01000114">
    <property type="protein sequence ID" value="GAN76543.1"/>
    <property type="molecule type" value="Genomic_DNA"/>
</dbReference>
<dbReference type="Proteomes" id="UP000032680">
    <property type="component" value="Unassembled WGS sequence"/>
</dbReference>
<evidence type="ECO:0000313" key="14">
    <source>
        <dbReference type="Proteomes" id="UP000032680"/>
    </source>
</evidence>
<comment type="cofactor">
    <cofactor evidence="1">
        <name>Mg(2+)</name>
        <dbReference type="ChEBI" id="CHEBI:18420"/>
    </cofactor>
</comment>
<dbReference type="Gene3D" id="1.10.600.10">
    <property type="entry name" value="Farnesyl Diphosphate Synthase"/>
    <property type="match status" value="1"/>
</dbReference>
<evidence type="ECO:0000256" key="11">
    <source>
        <dbReference type="ARBA" id="ARBA00083124"/>
    </source>
</evidence>
<dbReference type="PANTHER" id="PTHR12001">
    <property type="entry name" value="GERANYLGERANYL PYROPHOSPHATE SYNTHASE"/>
    <property type="match status" value="1"/>
</dbReference>
<evidence type="ECO:0000256" key="1">
    <source>
        <dbReference type="ARBA" id="ARBA00001946"/>
    </source>
</evidence>
<accession>A0A0D6P5Q9</accession>
<evidence type="ECO:0000256" key="5">
    <source>
        <dbReference type="ARBA" id="ARBA00022842"/>
    </source>
</evidence>
<gene>
    <name evidence="13" type="ORF">Asru_0114_02</name>
</gene>
<evidence type="ECO:0000256" key="2">
    <source>
        <dbReference type="ARBA" id="ARBA00006706"/>
    </source>
</evidence>
<dbReference type="EC" id="2.5.1.90" evidence="8"/>
<organism evidence="13 14">
    <name type="scientific">Acidisphaera rubrifaciens HS-AP3</name>
    <dbReference type="NCBI Taxonomy" id="1231350"/>
    <lineage>
        <taxon>Bacteria</taxon>
        <taxon>Pseudomonadati</taxon>
        <taxon>Pseudomonadota</taxon>
        <taxon>Alphaproteobacteria</taxon>
        <taxon>Acetobacterales</taxon>
        <taxon>Acetobacteraceae</taxon>
        <taxon>Acidisphaera</taxon>
    </lineage>
</organism>
<comment type="caution">
    <text evidence="13">The sequence shown here is derived from an EMBL/GenBank/DDBJ whole genome shotgun (WGS) entry which is preliminary data.</text>
</comment>
<evidence type="ECO:0000256" key="4">
    <source>
        <dbReference type="ARBA" id="ARBA00022723"/>
    </source>
</evidence>
<evidence type="ECO:0000256" key="3">
    <source>
        <dbReference type="ARBA" id="ARBA00022679"/>
    </source>
</evidence>
<keyword evidence="3 12" id="KW-0808">Transferase</keyword>
<evidence type="ECO:0000256" key="9">
    <source>
        <dbReference type="ARBA" id="ARBA00072473"/>
    </source>
</evidence>
<dbReference type="Pfam" id="PF00348">
    <property type="entry name" value="polyprenyl_synt"/>
    <property type="match status" value="1"/>
</dbReference>
<evidence type="ECO:0000256" key="8">
    <source>
        <dbReference type="ARBA" id="ARBA00066511"/>
    </source>
</evidence>
<dbReference type="InterPro" id="IPR008949">
    <property type="entry name" value="Isoprenoid_synthase_dom_sf"/>
</dbReference>
<comment type="similarity">
    <text evidence="2 12">Belongs to the FPP/GGPP synthase family.</text>
</comment>
<keyword evidence="5" id="KW-0460">Magnesium</keyword>
<dbReference type="GO" id="GO:0046872">
    <property type="term" value="F:metal ion binding"/>
    <property type="evidence" value="ECO:0007669"/>
    <property type="project" value="UniProtKB-KW"/>
</dbReference>
<dbReference type="SUPFAM" id="SSF48576">
    <property type="entry name" value="Terpenoid synthases"/>
    <property type="match status" value="1"/>
</dbReference>
<proteinExistence type="inferred from homology"/>
<evidence type="ECO:0000256" key="7">
    <source>
        <dbReference type="ARBA" id="ARBA00055029"/>
    </source>
</evidence>
<dbReference type="CDD" id="cd00685">
    <property type="entry name" value="Trans_IPPS_HT"/>
    <property type="match status" value="1"/>
</dbReference>
<evidence type="ECO:0000256" key="10">
    <source>
        <dbReference type="ARBA" id="ARBA00079637"/>
    </source>
</evidence>
<keyword evidence="14" id="KW-1185">Reference proteome</keyword>
<dbReference type="PROSITE" id="PS00723">
    <property type="entry name" value="POLYPRENYL_SYNTHASE_1"/>
    <property type="match status" value="1"/>
</dbReference>
<dbReference type="PANTHER" id="PTHR12001:SF69">
    <property type="entry name" value="ALL TRANS-POLYPRENYL-DIPHOSPHATE SYNTHASE PDSS1"/>
    <property type="match status" value="1"/>
</dbReference>
<dbReference type="AlphaFoldDB" id="A0A0D6P5Q9"/>
<dbReference type="InterPro" id="IPR000092">
    <property type="entry name" value="Polyprenyl_synt"/>
</dbReference>
<dbReference type="GO" id="GO:0008299">
    <property type="term" value="P:isoprenoid biosynthetic process"/>
    <property type="evidence" value="ECO:0007669"/>
    <property type="project" value="InterPro"/>
</dbReference>
<protein>
    <recommendedName>
        <fullName evidence="9">Octaprenyl diphosphate synthase</fullName>
        <ecNumber evidence="8">2.5.1.90</ecNumber>
    </recommendedName>
    <alternativeName>
        <fullName evidence="11">All-trans-octaprenyl-diphosphate synthase</fullName>
    </alternativeName>
    <alternativeName>
        <fullName evidence="10">Octaprenyl pyrophosphate synthase</fullName>
    </alternativeName>
</protein>
<comment type="catalytic activity">
    <reaction evidence="6">
        <text>5 isopentenyl diphosphate + (2E,6E)-farnesyl diphosphate = all-trans-octaprenyl diphosphate + 5 diphosphate</text>
        <dbReference type="Rhea" id="RHEA:27798"/>
        <dbReference type="ChEBI" id="CHEBI:33019"/>
        <dbReference type="ChEBI" id="CHEBI:57711"/>
        <dbReference type="ChEBI" id="CHEBI:128769"/>
        <dbReference type="ChEBI" id="CHEBI:175763"/>
        <dbReference type="EC" id="2.5.1.90"/>
    </reaction>
</comment>
<reference evidence="13 14" key="1">
    <citation type="submission" date="2012-11" db="EMBL/GenBank/DDBJ databases">
        <title>Whole genome sequence of Acidisphaera rubrifaciens HS-AP3.</title>
        <authorList>
            <person name="Azuma Y."/>
            <person name="Higashiura N."/>
            <person name="Hirakawa H."/>
            <person name="Matsushita K."/>
        </authorList>
    </citation>
    <scope>NUCLEOTIDE SEQUENCE [LARGE SCALE GENOMIC DNA]</scope>
    <source>
        <strain evidence="13 14">HS-AP3</strain>
    </source>
</reference>
<dbReference type="GO" id="GO:0106350">
    <property type="term" value="F:all-trans-octaprenyl-diphosphate synthase activity"/>
    <property type="evidence" value="ECO:0007669"/>
    <property type="project" value="UniProtKB-EC"/>
</dbReference>
<name>A0A0D6P5Q9_9PROT</name>
<keyword evidence="4" id="KW-0479">Metal-binding</keyword>
<dbReference type="InterPro" id="IPR033749">
    <property type="entry name" value="Polyprenyl_synt_CS"/>
</dbReference>
<evidence type="ECO:0000256" key="12">
    <source>
        <dbReference type="RuleBase" id="RU004466"/>
    </source>
</evidence>